<name>L5JWK7_PTEAL</name>
<dbReference type="Proteomes" id="UP000010552">
    <property type="component" value="Unassembled WGS sequence"/>
</dbReference>
<organism evidence="2 3">
    <name type="scientific">Pteropus alecto</name>
    <name type="common">Black flying fox</name>
    <dbReference type="NCBI Taxonomy" id="9402"/>
    <lineage>
        <taxon>Eukaryota</taxon>
        <taxon>Metazoa</taxon>
        <taxon>Chordata</taxon>
        <taxon>Craniata</taxon>
        <taxon>Vertebrata</taxon>
        <taxon>Euteleostomi</taxon>
        <taxon>Mammalia</taxon>
        <taxon>Eutheria</taxon>
        <taxon>Laurasiatheria</taxon>
        <taxon>Chiroptera</taxon>
        <taxon>Yinpterochiroptera</taxon>
        <taxon>Pteropodoidea</taxon>
        <taxon>Pteropodidae</taxon>
        <taxon>Pteropodinae</taxon>
        <taxon>Pteropus</taxon>
    </lineage>
</organism>
<sequence>MFRHKSTESKGSLTLRTSLKSSPQFFLTNTFFTLSLASNHMTYLLSPCCTQGPCRPQPEDLIPPWCVPWMPGTQAIFGPQTCPTNSEVSTSESLKSVLQRGWSGCWMTEPQAMQSTEEPGPGSLRQDLSGEAPGGWSPLLNIGWRGVLAEVRNYNCQFSDNLKISQASSPPEESANLRTSLSLHPRI</sequence>
<keyword evidence="3" id="KW-1185">Reference proteome</keyword>
<evidence type="ECO:0000256" key="1">
    <source>
        <dbReference type="SAM" id="MobiDB-lite"/>
    </source>
</evidence>
<protein>
    <submittedName>
        <fullName evidence="2">Uncharacterized protein</fullName>
    </submittedName>
</protein>
<dbReference type="EMBL" id="KB031088">
    <property type="protein sequence ID" value="ELK03412.1"/>
    <property type="molecule type" value="Genomic_DNA"/>
</dbReference>
<dbReference type="AlphaFoldDB" id="L5JWK7"/>
<proteinExistence type="predicted"/>
<dbReference type="InParanoid" id="L5JWK7"/>
<evidence type="ECO:0000313" key="3">
    <source>
        <dbReference type="Proteomes" id="UP000010552"/>
    </source>
</evidence>
<reference evidence="3" key="1">
    <citation type="journal article" date="2013" name="Science">
        <title>Comparative analysis of bat genomes provides insight into the evolution of flight and immunity.</title>
        <authorList>
            <person name="Zhang G."/>
            <person name="Cowled C."/>
            <person name="Shi Z."/>
            <person name="Huang Z."/>
            <person name="Bishop-Lilly K.A."/>
            <person name="Fang X."/>
            <person name="Wynne J.W."/>
            <person name="Xiong Z."/>
            <person name="Baker M.L."/>
            <person name="Zhao W."/>
            <person name="Tachedjian M."/>
            <person name="Zhu Y."/>
            <person name="Zhou P."/>
            <person name="Jiang X."/>
            <person name="Ng J."/>
            <person name="Yang L."/>
            <person name="Wu L."/>
            <person name="Xiao J."/>
            <person name="Feng Y."/>
            <person name="Chen Y."/>
            <person name="Sun X."/>
            <person name="Zhang Y."/>
            <person name="Marsh G.A."/>
            <person name="Crameri G."/>
            <person name="Broder C.C."/>
            <person name="Frey K.G."/>
            <person name="Wang L.F."/>
            <person name="Wang J."/>
        </authorList>
    </citation>
    <scope>NUCLEOTIDE SEQUENCE [LARGE SCALE GENOMIC DNA]</scope>
</reference>
<accession>L5JWK7</accession>
<gene>
    <name evidence="2" type="ORF">PAL_GLEAN10001450</name>
</gene>
<feature type="region of interest" description="Disordered" evidence="1">
    <location>
        <begin position="165"/>
        <end position="187"/>
    </location>
</feature>
<evidence type="ECO:0000313" key="2">
    <source>
        <dbReference type="EMBL" id="ELK03412.1"/>
    </source>
</evidence>